<dbReference type="Gene3D" id="1.20.1280.50">
    <property type="match status" value="1"/>
</dbReference>
<dbReference type="InterPro" id="IPR001810">
    <property type="entry name" value="F-box_dom"/>
</dbReference>
<feature type="domain" description="F-box" evidence="2">
    <location>
        <begin position="2"/>
        <end position="46"/>
    </location>
</feature>
<proteinExistence type="predicted"/>
<name>W7EAG9_BIPV3</name>
<dbReference type="SUPFAM" id="SSF81383">
    <property type="entry name" value="F-box domain"/>
    <property type="match status" value="1"/>
</dbReference>
<dbReference type="HOGENOM" id="CLU_081038_0_0_1"/>
<feature type="compositionally biased region" description="Low complexity" evidence="1">
    <location>
        <begin position="60"/>
        <end position="75"/>
    </location>
</feature>
<evidence type="ECO:0000259" key="2">
    <source>
        <dbReference type="PROSITE" id="PS50181"/>
    </source>
</evidence>
<reference evidence="3 4" key="1">
    <citation type="journal article" date="2013" name="PLoS Genet.">
        <title>Comparative genome structure, secondary metabolite, and effector coding capacity across Cochliobolus pathogens.</title>
        <authorList>
            <person name="Condon B.J."/>
            <person name="Leng Y."/>
            <person name="Wu D."/>
            <person name="Bushley K.E."/>
            <person name="Ohm R.A."/>
            <person name="Otillar R."/>
            <person name="Martin J."/>
            <person name="Schackwitz W."/>
            <person name="Grimwood J."/>
            <person name="MohdZainudin N."/>
            <person name="Xue C."/>
            <person name="Wang R."/>
            <person name="Manning V.A."/>
            <person name="Dhillon B."/>
            <person name="Tu Z.J."/>
            <person name="Steffenson B.J."/>
            <person name="Salamov A."/>
            <person name="Sun H."/>
            <person name="Lowry S."/>
            <person name="LaButti K."/>
            <person name="Han J."/>
            <person name="Copeland A."/>
            <person name="Lindquist E."/>
            <person name="Barry K."/>
            <person name="Schmutz J."/>
            <person name="Baker S.E."/>
            <person name="Ciuffetti L.M."/>
            <person name="Grigoriev I.V."/>
            <person name="Zhong S."/>
            <person name="Turgeon B.G."/>
        </authorList>
    </citation>
    <scope>NUCLEOTIDE SEQUENCE [LARGE SCALE GENOMIC DNA]</scope>
    <source>
        <strain evidence="3 4">FI3</strain>
    </source>
</reference>
<dbReference type="OrthoDB" id="5425556at2759"/>
<evidence type="ECO:0000313" key="4">
    <source>
        <dbReference type="Proteomes" id="UP000054337"/>
    </source>
</evidence>
<dbReference type="Pfam" id="PF00646">
    <property type="entry name" value="F-box"/>
    <property type="match status" value="1"/>
</dbReference>
<protein>
    <recommendedName>
        <fullName evidence="2">F-box domain-containing protein</fullName>
    </recommendedName>
</protein>
<dbReference type="EMBL" id="KI968798">
    <property type="protein sequence ID" value="EUN22970.1"/>
    <property type="molecule type" value="Genomic_DNA"/>
</dbReference>
<evidence type="ECO:0000313" key="3">
    <source>
        <dbReference type="EMBL" id="EUN22970.1"/>
    </source>
</evidence>
<sequence>MSPHILSLPAELLSQILTSLPLPSLLRFSETCRSARTLANANLQSLSLGISPLPSPYTFSPSKHPLSPSQPSQPTHPHDRWLTIPNITTYPYTTLSNFQSALITSILTRHHPLLQHIDITIWTMSTHMAHALRNLSALQRLSLRFEAGNPGRAVSRAQMALERDEQRKAWCVLAADPPSWSRRLLKLRVEGAVVSARQVAVLLAESRGCEEVVLERCGGVGSEIWMFLGVWCGRERVRRVEFGECGGVIGEAALGVIGGMVGLEHLNLYDCQEELAPGTLERWNEEVWRIPDFVAPRPSAFGADMVIEVDPEYVS</sequence>
<keyword evidence="4" id="KW-1185">Reference proteome</keyword>
<dbReference type="GeneID" id="26252365"/>
<dbReference type="InterPro" id="IPR036047">
    <property type="entry name" value="F-box-like_dom_sf"/>
</dbReference>
<dbReference type="AlphaFoldDB" id="W7EAG9"/>
<dbReference type="RefSeq" id="XP_014552513.1">
    <property type="nucleotide sequence ID" value="XM_014697027.1"/>
</dbReference>
<organism evidence="3 4">
    <name type="scientific">Bipolaris victoriae (strain FI3)</name>
    <name type="common">Victoria blight of oats agent</name>
    <name type="synonym">Cochliobolus victoriae</name>
    <dbReference type="NCBI Taxonomy" id="930091"/>
    <lineage>
        <taxon>Eukaryota</taxon>
        <taxon>Fungi</taxon>
        <taxon>Dikarya</taxon>
        <taxon>Ascomycota</taxon>
        <taxon>Pezizomycotina</taxon>
        <taxon>Dothideomycetes</taxon>
        <taxon>Pleosporomycetidae</taxon>
        <taxon>Pleosporales</taxon>
        <taxon>Pleosporineae</taxon>
        <taxon>Pleosporaceae</taxon>
        <taxon>Bipolaris</taxon>
    </lineage>
</organism>
<dbReference type="Proteomes" id="UP000054337">
    <property type="component" value="Unassembled WGS sequence"/>
</dbReference>
<evidence type="ECO:0000256" key="1">
    <source>
        <dbReference type="SAM" id="MobiDB-lite"/>
    </source>
</evidence>
<accession>W7EAG9</accession>
<dbReference type="PROSITE" id="PS50181">
    <property type="entry name" value="FBOX"/>
    <property type="match status" value="1"/>
</dbReference>
<feature type="region of interest" description="Disordered" evidence="1">
    <location>
        <begin position="59"/>
        <end position="78"/>
    </location>
</feature>
<gene>
    <name evidence="3" type="ORF">COCVIDRAFT_19437</name>
</gene>